<organism evidence="2 3">
    <name type="scientific">Antrihabitans cavernicola</name>
    <dbReference type="NCBI Taxonomy" id="2495913"/>
    <lineage>
        <taxon>Bacteria</taxon>
        <taxon>Bacillati</taxon>
        <taxon>Actinomycetota</taxon>
        <taxon>Actinomycetes</taxon>
        <taxon>Mycobacteriales</taxon>
        <taxon>Nocardiaceae</taxon>
        <taxon>Antrihabitans</taxon>
    </lineage>
</organism>
<dbReference type="RefSeq" id="WP_149431046.1">
    <property type="nucleotide sequence ID" value="NZ_VLNY01000006.1"/>
</dbReference>
<dbReference type="Proteomes" id="UP000322244">
    <property type="component" value="Unassembled WGS sequence"/>
</dbReference>
<name>A0A5A7SCR1_9NOCA</name>
<proteinExistence type="predicted"/>
<gene>
    <name evidence="2" type="ORF">FOY51_15015</name>
</gene>
<accession>A0A5A7SCR1</accession>
<dbReference type="AlphaFoldDB" id="A0A5A7SCR1"/>
<comment type="caution">
    <text evidence="2">The sequence shown here is derived from an EMBL/GenBank/DDBJ whole genome shotgun (WGS) entry which is preliminary data.</text>
</comment>
<dbReference type="EMBL" id="VLNY01000006">
    <property type="protein sequence ID" value="KAA0022285.1"/>
    <property type="molecule type" value="Genomic_DNA"/>
</dbReference>
<evidence type="ECO:0000313" key="3">
    <source>
        <dbReference type="Proteomes" id="UP000322244"/>
    </source>
</evidence>
<dbReference type="InterPro" id="IPR013317">
    <property type="entry name" value="DnaA_dom"/>
</dbReference>
<sequence>MTAPLPALHNIAPDPMLTFETFASELARHTHFAYRAFEVVAHHPREAYNPLFIHSPRVGLTTHLIHATVSCMVEKRNATSVYCVQVGEDWTLDLLEQHDVVIFRRMRPEDFDRWDQIPKSRFSECQVVGVSDLASVAPPALRGRQQVHEWALFADLPDQKPYLARDAVGKSE</sequence>
<evidence type="ECO:0000313" key="2">
    <source>
        <dbReference type="EMBL" id="KAA0022285.1"/>
    </source>
</evidence>
<dbReference type="Pfam" id="PF00308">
    <property type="entry name" value="Bac_DnaA"/>
    <property type="match status" value="1"/>
</dbReference>
<protein>
    <recommendedName>
        <fullName evidence="1">Chromosomal replication initiator protein DnaA ATPAse domain-containing protein</fullName>
    </recommendedName>
</protein>
<evidence type="ECO:0000259" key="1">
    <source>
        <dbReference type="Pfam" id="PF00308"/>
    </source>
</evidence>
<feature type="domain" description="Chromosomal replication initiator protein DnaA ATPAse" evidence="1">
    <location>
        <begin position="17"/>
        <end position="85"/>
    </location>
</feature>
<reference evidence="2 3" key="1">
    <citation type="submission" date="2019-07" db="EMBL/GenBank/DDBJ databases">
        <title>Rhodococcus cavernicolus sp. nov., isolated from a cave.</title>
        <authorList>
            <person name="Lee S.D."/>
        </authorList>
    </citation>
    <scope>NUCLEOTIDE SEQUENCE [LARGE SCALE GENOMIC DNA]</scope>
    <source>
        <strain evidence="2 3">C1-24</strain>
    </source>
</reference>
<keyword evidence="3" id="KW-1185">Reference proteome</keyword>